<dbReference type="PANTHER" id="PTHR35046:SF18">
    <property type="entry name" value="RNA-DIRECTED DNA POLYMERASE"/>
    <property type="match status" value="1"/>
</dbReference>
<feature type="compositionally biased region" description="Basic residues" evidence="1">
    <location>
        <begin position="98"/>
        <end position="108"/>
    </location>
</feature>
<dbReference type="PANTHER" id="PTHR35046">
    <property type="entry name" value="ZINC KNUCKLE (CCHC-TYPE) FAMILY PROTEIN"/>
    <property type="match status" value="1"/>
</dbReference>
<evidence type="ECO:0000259" key="2">
    <source>
        <dbReference type="Pfam" id="PF03732"/>
    </source>
</evidence>
<evidence type="ECO:0000256" key="1">
    <source>
        <dbReference type="SAM" id="MobiDB-lite"/>
    </source>
</evidence>
<comment type="caution">
    <text evidence="3">The sequence shown here is derived from an EMBL/GenBank/DDBJ whole genome shotgun (WGS) entry which is preliminary data.</text>
</comment>
<gene>
    <name evidence="3" type="ORF">LWI28_007215</name>
</gene>
<keyword evidence="4" id="KW-1185">Reference proteome</keyword>
<evidence type="ECO:0000313" key="4">
    <source>
        <dbReference type="Proteomes" id="UP001064489"/>
    </source>
</evidence>
<dbReference type="Pfam" id="PF03732">
    <property type="entry name" value="Retrotrans_gag"/>
    <property type="match status" value="1"/>
</dbReference>
<reference evidence="3" key="2">
    <citation type="submission" date="2023-02" db="EMBL/GenBank/DDBJ databases">
        <authorList>
            <person name="Swenson N.G."/>
            <person name="Wegrzyn J.L."/>
            <person name="Mcevoy S.L."/>
        </authorList>
    </citation>
    <scope>NUCLEOTIDE SEQUENCE</scope>
    <source>
        <strain evidence="3">91603</strain>
        <tissue evidence="3">Leaf</tissue>
    </source>
</reference>
<dbReference type="Proteomes" id="UP001064489">
    <property type="component" value="Chromosome 3"/>
</dbReference>
<dbReference type="EMBL" id="JAJSOW010000100">
    <property type="protein sequence ID" value="KAI9185432.1"/>
    <property type="molecule type" value="Genomic_DNA"/>
</dbReference>
<feature type="domain" description="Retrotransposon gag" evidence="2">
    <location>
        <begin position="161"/>
        <end position="233"/>
    </location>
</feature>
<name>A0AAD5NXB4_ACENE</name>
<accession>A0AAD5NXB4</accession>
<evidence type="ECO:0000313" key="3">
    <source>
        <dbReference type="EMBL" id="KAI9185432.1"/>
    </source>
</evidence>
<organism evidence="3 4">
    <name type="scientific">Acer negundo</name>
    <name type="common">Box elder</name>
    <dbReference type="NCBI Taxonomy" id="4023"/>
    <lineage>
        <taxon>Eukaryota</taxon>
        <taxon>Viridiplantae</taxon>
        <taxon>Streptophyta</taxon>
        <taxon>Embryophyta</taxon>
        <taxon>Tracheophyta</taxon>
        <taxon>Spermatophyta</taxon>
        <taxon>Magnoliopsida</taxon>
        <taxon>eudicotyledons</taxon>
        <taxon>Gunneridae</taxon>
        <taxon>Pentapetalae</taxon>
        <taxon>rosids</taxon>
        <taxon>malvids</taxon>
        <taxon>Sapindales</taxon>
        <taxon>Sapindaceae</taxon>
        <taxon>Hippocastanoideae</taxon>
        <taxon>Acereae</taxon>
        <taxon>Acer</taxon>
    </lineage>
</organism>
<dbReference type="AlphaFoldDB" id="A0AAD5NXB4"/>
<reference evidence="3" key="1">
    <citation type="journal article" date="2022" name="Plant J.">
        <title>Strategies of tolerance reflected in two North American maple genomes.</title>
        <authorList>
            <person name="McEvoy S.L."/>
            <person name="Sezen U.U."/>
            <person name="Trouern-Trend A."/>
            <person name="McMahon S.M."/>
            <person name="Schaberg P.G."/>
            <person name="Yang J."/>
            <person name="Wegrzyn J.L."/>
            <person name="Swenson N.G."/>
        </authorList>
    </citation>
    <scope>NUCLEOTIDE SEQUENCE</scope>
    <source>
        <strain evidence="3">91603</strain>
    </source>
</reference>
<proteinExistence type="predicted"/>
<protein>
    <recommendedName>
        <fullName evidence="2">Retrotransposon gag domain-containing protein</fullName>
    </recommendedName>
</protein>
<feature type="region of interest" description="Disordered" evidence="1">
    <location>
        <begin position="98"/>
        <end position="118"/>
    </location>
</feature>
<dbReference type="InterPro" id="IPR005162">
    <property type="entry name" value="Retrotrans_gag_dom"/>
</dbReference>
<sequence length="269" mass="31598">MTSGNGNGSRIRDVDRDSKALWAAMEKLEQGMERRMKSFTEEIRQLLTERPNGEVVTPMVPRVARSEFSDIRDDDSQLDRFSHYSDFDSDEGSVIHRGNRLGGHRLRGHNTQPRVNPGMMRNSKFRFKMDGYLHIEDFLDWLDNVENYFQCMTDTEDMRVKLVSYKLKGGAHAWWKQIQHGRVLEGNRPISSWNRMKQMLKQMLKQRFLPTNYAQTLYLHYLNCRQGSRTVKDMLKNSIGLGLVIVWLKMRTSRLLGTWVDSMKKYRNG</sequence>